<dbReference type="AlphaFoldDB" id="K1RY17"/>
<dbReference type="Gene3D" id="3.20.20.70">
    <property type="entry name" value="Aldolase class I"/>
    <property type="match status" value="1"/>
</dbReference>
<comment type="caution">
    <text evidence="1">The sequence shown here is derived from an EMBL/GenBank/DDBJ whole genome shotgun (WGS) entry which is preliminary data.</text>
</comment>
<dbReference type="GO" id="GO:0016829">
    <property type="term" value="F:lyase activity"/>
    <property type="evidence" value="ECO:0007669"/>
    <property type="project" value="UniProtKB-KW"/>
</dbReference>
<proteinExistence type="predicted"/>
<gene>
    <name evidence="1" type="ORF">LEA_18012</name>
</gene>
<dbReference type="EMBL" id="AJWY01012344">
    <property type="protein sequence ID" value="EKC50203.1"/>
    <property type="molecule type" value="Genomic_DNA"/>
</dbReference>
<organism evidence="1">
    <name type="scientific">human gut metagenome</name>
    <dbReference type="NCBI Taxonomy" id="408170"/>
    <lineage>
        <taxon>unclassified sequences</taxon>
        <taxon>metagenomes</taxon>
        <taxon>organismal metagenomes</taxon>
    </lineage>
</organism>
<accession>K1RY17</accession>
<dbReference type="Pfam" id="PF00701">
    <property type="entry name" value="DHDPS"/>
    <property type="match status" value="1"/>
</dbReference>
<dbReference type="InterPro" id="IPR013785">
    <property type="entry name" value="Aldolase_TIM"/>
</dbReference>
<keyword evidence="1" id="KW-0456">Lyase</keyword>
<reference evidence="1" key="1">
    <citation type="journal article" date="2013" name="Environ. Microbiol.">
        <title>Microbiota from the distal guts of lean and obese adolescents exhibit partial functional redundancy besides clear differences in community structure.</title>
        <authorList>
            <person name="Ferrer M."/>
            <person name="Ruiz A."/>
            <person name="Lanza F."/>
            <person name="Haange S.B."/>
            <person name="Oberbach A."/>
            <person name="Till H."/>
            <person name="Bargiela R."/>
            <person name="Campoy C."/>
            <person name="Segura M.T."/>
            <person name="Richter M."/>
            <person name="von Bergen M."/>
            <person name="Seifert J."/>
            <person name="Suarez A."/>
        </authorList>
    </citation>
    <scope>NUCLEOTIDE SEQUENCE</scope>
</reference>
<name>K1RY17_9ZZZZ</name>
<evidence type="ECO:0000313" key="1">
    <source>
        <dbReference type="EMBL" id="EKC50203.1"/>
    </source>
</evidence>
<dbReference type="InterPro" id="IPR002220">
    <property type="entry name" value="DapA-like"/>
</dbReference>
<protein>
    <submittedName>
        <fullName evidence="1">N-acetylneuraminate lyase</fullName>
    </submittedName>
</protein>
<dbReference type="SUPFAM" id="SSF51569">
    <property type="entry name" value="Aldolase"/>
    <property type="match status" value="1"/>
</dbReference>
<sequence>MFESMKKNEVETARAWQMKSIRTVEVIIKYGGGVRGGKAIMKLIGLDCGSCRLPIKAFSTEEYEKLKGDLDAIKFFEF</sequence>